<organism evidence="2 3">
    <name type="scientific">Burkholderia contaminans</name>
    <dbReference type="NCBI Taxonomy" id="488447"/>
    <lineage>
        <taxon>Bacteria</taxon>
        <taxon>Pseudomonadati</taxon>
        <taxon>Pseudomonadota</taxon>
        <taxon>Betaproteobacteria</taxon>
        <taxon>Burkholderiales</taxon>
        <taxon>Burkholderiaceae</taxon>
        <taxon>Burkholderia</taxon>
        <taxon>Burkholderia cepacia complex</taxon>
    </lineage>
</organism>
<dbReference type="Pfam" id="PF07693">
    <property type="entry name" value="KAP_NTPase"/>
    <property type="match status" value="1"/>
</dbReference>
<dbReference type="Gene3D" id="3.40.50.300">
    <property type="entry name" value="P-loop containing nucleotide triphosphate hydrolases"/>
    <property type="match status" value="1"/>
</dbReference>
<accession>A0A6P2Y2D6</accession>
<evidence type="ECO:0000259" key="1">
    <source>
        <dbReference type="Pfam" id="PF07693"/>
    </source>
</evidence>
<evidence type="ECO:0000313" key="2">
    <source>
        <dbReference type="EMBL" id="VWD16123.1"/>
    </source>
</evidence>
<dbReference type="InterPro" id="IPR011646">
    <property type="entry name" value="KAP_P-loop"/>
</dbReference>
<reference evidence="2 3" key="1">
    <citation type="submission" date="2019-09" db="EMBL/GenBank/DDBJ databases">
        <authorList>
            <person name="Depoorter E."/>
        </authorList>
    </citation>
    <scope>NUCLEOTIDE SEQUENCE [LARGE SCALE GENOMIC DNA]</scope>
    <source>
        <strain evidence="2">R-71171</strain>
    </source>
</reference>
<dbReference type="AlphaFoldDB" id="A0A6P2Y2D6"/>
<dbReference type="SUPFAM" id="SSF52540">
    <property type="entry name" value="P-loop containing nucleoside triphosphate hydrolases"/>
    <property type="match status" value="1"/>
</dbReference>
<feature type="domain" description="KAP NTPase" evidence="1">
    <location>
        <begin position="33"/>
        <end position="298"/>
    </location>
</feature>
<proteinExistence type="predicted"/>
<dbReference type="EMBL" id="CABVQT010000006">
    <property type="protein sequence ID" value="VWD16123.1"/>
    <property type="molecule type" value="Genomic_DNA"/>
</dbReference>
<dbReference type="InterPro" id="IPR027417">
    <property type="entry name" value="P-loop_NTPase"/>
</dbReference>
<name>A0A6P2Y2D6_9BURK</name>
<protein>
    <recommendedName>
        <fullName evidence="1">KAP NTPase domain-containing protein</fullName>
    </recommendedName>
</protein>
<sequence>MTGTNHPPLAFSAWQFDPDQPPFHDDRLNRQRYATRLTDFVGRLGAGGAIAIDAPWGGGKTWFGRNWAAQLRAAGHKVAFIDAFEQDYIEDPFMVIAAELATLLDDSEGSGRLLRGRAAAVMKAILPLSARMLVGAVGRLAFGAADLSEDIQQVVDAAQDGVADRAEKSIEKKLEEHEEEKKSFVEYRRALAEFAAKQDKPVVVFVDELDRCNPLFSVRLIERVKHFFEIPNVVFVLLLNREQLEQAVKGMFGRETDAAAYLSKFVRFFFRLPAPSAERNSQYRSQATDFLTQELSRYGFEPSQNRAVEGFYAAALVWVHAARLSLRDMEKLCALFALSGPIGPAGLLAYLITLKLREPSIFDGLLSGNRDAHKTAVEWINGCADSAGFASDSTHATYLAALRELHFGSLAPDKTERKYLTGHIASWIVGETGLSLDRAFAIVLARIDLSLEV</sequence>
<dbReference type="RefSeq" id="WP_174973438.1">
    <property type="nucleotide sequence ID" value="NZ_CABVQT010000006.1"/>
</dbReference>
<gene>
    <name evidence="2" type="ORF">BCO71171_02852</name>
</gene>
<dbReference type="Proteomes" id="UP000494182">
    <property type="component" value="Unassembled WGS sequence"/>
</dbReference>
<evidence type="ECO:0000313" key="3">
    <source>
        <dbReference type="Proteomes" id="UP000494182"/>
    </source>
</evidence>